<evidence type="ECO:0000256" key="1">
    <source>
        <dbReference type="SAM" id="MobiDB-lite"/>
    </source>
</evidence>
<feature type="domain" description="ER-bound oxygenase mpaB/mpaB'/Rubber oxygenase catalytic" evidence="2">
    <location>
        <begin position="51"/>
        <end position="271"/>
    </location>
</feature>
<evidence type="ECO:0000313" key="4">
    <source>
        <dbReference type="Proteomes" id="UP000295543"/>
    </source>
</evidence>
<proteinExistence type="predicted"/>
<dbReference type="Proteomes" id="UP000295543">
    <property type="component" value="Unassembled WGS sequence"/>
</dbReference>
<evidence type="ECO:0000259" key="2">
    <source>
        <dbReference type="Pfam" id="PF09995"/>
    </source>
</evidence>
<dbReference type="AlphaFoldDB" id="A0A4R5UEG3"/>
<dbReference type="RefSeq" id="WP_133393110.1">
    <property type="nucleotide sequence ID" value="NZ_SMTG01000002.1"/>
</dbReference>
<evidence type="ECO:0000313" key="3">
    <source>
        <dbReference type="EMBL" id="TDK33697.1"/>
    </source>
</evidence>
<dbReference type="PANTHER" id="PTHR36151:SF3">
    <property type="entry name" value="ER-BOUND OXYGENASE MPAB_MPAB'_RUBBER OXYGENASE CATALYTIC DOMAIN-CONTAINING PROTEIN"/>
    <property type="match status" value="1"/>
</dbReference>
<feature type="region of interest" description="Disordered" evidence="1">
    <location>
        <begin position="304"/>
        <end position="323"/>
    </location>
</feature>
<gene>
    <name evidence="3" type="ORF">E2F49_06800</name>
</gene>
<dbReference type="PANTHER" id="PTHR36151">
    <property type="entry name" value="BLR2777 PROTEIN"/>
    <property type="match status" value="1"/>
</dbReference>
<dbReference type="EMBL" id="SMTG01000002">
    <property type="protein sequence ID" value="TDK33697.1"/>
    <property type="molecule type" value="Genomic_DNA"/>
</dbReference>
<comment type="caution">
    <text evidence="3">The sequence shown here is derived from an EMBL/GenBank/DDBJ whole genome shotgun (WGS) entry which is preliminary data.</text>
</comment>
<keyword evidence="4" id="KW-1185">Reference proteome</keyword>
<organism evidence="3 4">
    <name type="scientific">Luteimonas terrae</name>
    <dbReference type="NCBI Taxonomy" id="1530191"/>
    <lineage>
        <taxon>Bacteria</taxon>
        <taxon>Pseudomonadati</taxon>
        <taxon>Pseudomonadota</taxon>
        <taxon>Gammaproteobacteria</taxon>
        <taxon>Lysobacterales</taxon>
        <taxon>Lysobacteraceae</taxon>
        <taxon>Luteimonas</taxon>
    </lineage>
</organism>
<protein>
    <submittedName>
        <fullName evidence="3">DUF2236 domain-containing protein</fullName>
    </submittedName>
</protein>
<dbReference type="Pfam" id="PF09995">
    <property type="entry name" value="MPAB_Lcp_cat"/>
    <property type="match status" value="1"/>
</dbReference>
<name>A0A4R5UEG3_9GAMM</name>
<reference evidence="3 4" key="1">
    <citation type="submission" date="2019-03" db="EMBL/GenBank/DDBJ databases">
        <title>Luteimonas zhaokaii sp.nov., isolated from the rectal contents of Plateau pika in Yushu, Qinghai Province, China.</title>
        <authorList>
            <person name="Zhang G."/>
        </authorList>
    </citation>
    <scope>NUCLEOTIDE SEQUENCE [LARGE SCALE GENOMIC DNA]</scope>
    <source>
        <strain evidence="3 4">THG-MD21</strain>
    </source>
</reference>
<accession>A0A4R5UEG3</accession>
<dbReference type="GO" id="GO:0016491">
    <property type="term" value="F:oxidoreductase activity"/>
    <property type="evidence" value="ECO:0007669"/>
    <property type="project" value="InterPro"/>
</dbReference>
<sequence length="323" mass="34552">MSARASNPLLAPLAAALRRRVLGVFPRGQSGIDYDTPAGDPGLFGPGTITWRIHADFPGMLAGGLCALMLQALHPRVLAGVWDHSDFRDDLVGRLRRTTAFVAGTSFAGTAEAQRLVARVRAIHGRVRGETADGQPYAADDPDLLAWVHASEAYAFAQGFRRYGGLPVPEWAEDRYYAEGVGVARALGAREVPDSRAALDAYFTAHRPVLRHDARSREVLHVLARIRLPVPGATVTRGLFLGAGAALLPPWATEMLGFTPLQRARHAACARALETLAPMFRIALPDGAGPHACRRVGVSPGSLRTWPAADARDDQSASVSAPK</sequence>
<dbReference type="InterPro" id="IPR018713">
    <property type="entry name" value="MPAB/Lcp_cat_dom"/>
</dbReference>
<dbReference type="OrthoDB" id="108890at2"/>